<protein>
    <recommendedName>
        <fullName evidence="10 11">Tyrosine recombinase XerC</fullName>
    </recommendedName>
</protein>
<dbReference type="SUPFAM" id="SSF56349">
    <property type="entry name" value="DNA breaking-rejoining enzymes"/>
    <property type="match status" value="1"/>
</dbReference>
<dbReference type="GO" id="GO:0003677">
    <property type="term" value="F:DNA binding"/>
    <property type="evidence" value="ECO:0007669"/>
    <property type="project" value="UniProtKB-UniRule"/>
</dbReference>
<keyword evidence="9 10" id="KW-0131">Cell cycle</keyword>
<evidence type="ECO:0000256" key="5">
    <source>
        <dbReference type="ARBA" id="ARBA00022829"/>
    </source>
</evidence>
<keyword evidence="3 10" id="KW-0963">Cytoplasm</keyword>
<dbReference type="EMBL" id="JAATHJ010000002">
    <property type="protein sequence ID" value="NJP36363.1"/>
    <property type="molecule type" value="Genomic_DNA"/>
</dbReference>
<organism evidence="14 15">
    <name type="scientific">Alkalicoccus luteus</name>
    <dbReference type="NCBI Taxonomy" id="1237094"/>
    <lineage>
        <taxon>Bacteria</taxon>
        <taxon>Bacillati</taxon>
        <taxon>Bacillota</taxon>
        <taxon>Bacilli</taxon>
        <taxon>Bacillales</taxon>
        <taxon>Bacillaceae</taxon>
        <taxon>Alkalicoccus</taxon>
    </lineage>
</organism>
<dbReference type="PANTHER" id="PTHR30349:SF77">
    <property type="entry name" value="TYROSINE RECOMBINASE XERC"/>
    <property type="match status" value="1"/>
</dbReference>
<evidence type="ECO:0000256" key="8">
    <source>
        <dbReference type="ARBA" id="ARBA00023172"/>
    </source>
</evidence>
<dbReference type="InterPro" id="IPR011010">
    <property type="entry name" value="DNA_brk_join_enz"/>
</dbReference>
<evidence type="ECO:0000256" key="3">
    <source>
        <dbReference type="ARBA" id="ARBA00022490"/>
    </source>
</evidence>
<evidence type="ECO:0000259" key="13">
    <source>
        <dbReference type="PROSITE" id="PS51900"/>
    </source>
</evidence>
<dbReference type="InterPro" id="IPR004107">
    <property type="entry name" value="Integrase_SAM-like_N"/>
</dbReference>
<dbReference type="Gene3D" id="1.10.150.130">
    <property type="match status" value="1"/>
</dbReference>
<dbReference type="InterPro" id="IPR002104">
    <property type="entry name" value="Integrase_catalytic"/>
</dbReference>
<keyword evidence="15" id="KW-1185">Reference proteome</keyword>
<dbReference type="Pfam" id="PF02899">
    <property type="entry name" value="Phage_int_SAM_1"/>
    <property type="match status" value="1"/>
</dbReference>
<evidence type="ECO:0000256" key="1">
    <source>
        <dbReference type="ARBA" id="ARBA00004496"/>
    </source>
</evidence>
<keyword evidence="6 10" id="KW-0229">DNA integration</keyword>
<dbReference type="GO" id="GO:0009037">
    <property type="term" value="F:tyrosine-based site-specific recombinase activity"/>
    <property type="evidence" value="ECO:0007669"/>
    <property type="project" value="UniProtKB-UniRule"/>
</dbReference>
<comment type="subunit">
    <text evidence="10">Forms a cyclic heterotetrameric complex composed of two molecules of XerC and two molecules of XerD.</text>
</comment>
<dbReference type="PROSITE" id="PS51900">
    <property type="entry name" value="CB"/>
    <property type="match status" value="1"/>
</dbReference>
<feature type="active site" evidence="10">
    <location>
        <position position="170"/>
    </location>
</feature>
<dbReference type="AlphaFoldDB" id="A0A969PR06"/>
<feature type="active site" evidence="10">
    <location>
        <position position="239"/>
    </location>
</feature>
<keyword evidence="5 10" id="KW-0159">Chromosome partition</keyword>
<dbReference type="PANTHER" id="PTHR30349">
    <property type="entry name" value="PHAGE INTEGRASE-RELATED"/>
    <property type="match status" value="1"/>
</dbReference>
<evidence type="ECO:0000256" key="6">
    <source>
        <dbReference type="ARBA" id="ARBA00022908"/>
    </source>
</evidence>
<evidence type="ECO:0000256" key="7">
    <source>
        <dbReference type="ARBA" id="ARBA00023125"/>
    </source>
</evidence>
<accession>A0A969PR06</accession>
<comment type="caution">
    <text evidence="14">The sequence shown here is derived from an EMBL/GenBank/DDBJ whole genome shotgun (WGS) entry which is preliminary data.</text>
</comment>
<dbReference type="InterPro" id="IPR050090">
    <property type="entry name" value="Tyrosine_recombinase_XerCD"/>
</dbReference>
<feature type="active site" evidence="10">
    <location>
        <position position="265"/>
    </location>
</feature>
<sequence length="293" mass="32989">MDVIMSSFIDYLRIEKRSSPHTVQAYQRDLDEYSLFLNGRYKKEIKEAGTAELRGFLTELYAHGTSRRTVSRKLSSLRAFYRFLHREDVHAENPAALLSAPKKGRKLPVFFYEEELNALFQSLPDKTALDVRNRALLELLYATGIRVGECVKADISDYDSDLGTLLVHGKGGKERYVPVGSYAADALESYLIDSRSSLSPTCEAIFLNYRGDRLSARGIQKILLKLSEDASVSSRISPHVIRHSFATHLLNAGADLRTVQELLGHEGLAATQIYTHVSKDRLRAVYNQSHPRA</sequence>
<dbReference type="InterPro" id="IPR013762">
    <property type="entry name" value="Integrase-like_cat_sf"/>
</dbReference>
<feature type="domain" description="Core-binding (CB)" evidence="13">
    <location>
        <begin position="1"/>
        <end position="85"/>
    </location>
</feature>
<keyword evidence="8 10" id="KW-0233">DNA recombination</keyword>
<keyword evidence="4 10" id="KW-0132">Cell division</keyword>
<dbReference type="NCBIfam" id="TIGR02224">
    <property type="entry name" value="recomb_XerC"/>
    <property type="match status" value="1"/>
</dbReference>
<evidence type="ECO:0000256" key="4">
    <source>
        <dbReference type="ARBA" id="ARBA00022618"/>
    </source>
</evidence>
<evidence type="ECO:0000259" key="12">
    <source>
        <dbReference type="PROSITE" id="PS51898"/>
    </source>
</evidence>
<dbReference type="InterPro" id="IPR011931">
    <property type="entry name" value="Recomb_XerC"/>
</dbReference>
<keyword evidence="7 10" id="KW-0238">DNA-binding</keyword>
<feature type="active site" evidence="10">
    <location>
        <position position="146"/>
    </location>
</feature>
<dbReference type="CDD" id="cd00798">
    <property type="entry name" value="INT_XerDC_C"/>
    <property type="match status" value="1"/>
</dbReference>
<feature type="active site" evidence="10">
    <location>
        <position position="242"/>
    </location>
</feature>
<evidence type="ECO:0000256" key="9">
    <source>
        <dbReference type="ARBA" id="ARBA00023306"/>
    </source>
</evidence>
<reference evidence="14 15" key="1">
    <citation type="submission" date="2020-03" db="EMBL/GenBank/DDBJ databases">
        <title>Assessment of the enzymatic potential of alkaline-tolerant lipase obtained from Bacillus luteus H11 (technogenic soil) for the bioremediation of saline soils contaminated with petroleum substances.</title>
        <authorList>
            <person name="Kalwasinska A."/>
        </authorList>
    </citation>
    <scope>NUCLEOTIDE SEQUENCE [LARGE SCALE GENOMIC DNA]</scope>
    <source>
        <strain evidence="14 15">H11</strain>
    </source>
</reference>
<dbReference type="NCBIfam" id="NF001399">
    <property type="entry name" value="PRK00283.1"/>
    <property type="match status" value="1"/>
</dbReference>
<dbReference type="GO" id="GO:0006313">
    <property type="term" value="P:DNA transposition"/>
    <property type="evidence" value="ECO:0007669"/>
    <property type="project" value="UniProtKB-UniRule"/>
</dbReference>
<dbReference type="RefSeq" id="WP_168004647.1">
    <property type="nucleotide sequence ID" value="NZ_JAATHJ010000002.1"/>
</dbReference>
<dbReference type="Proteomes" id="UP000752012">
    <property type="component" value="Unassembled WGS sequence"/>
</dbReference>
<dbReference type="HAMAP" id="MF_01808">
    <property type="entry name" value="Recomb_XerC_XerD"/>
    <property type="match status" value="1"/>
</dbReference>
<dbReference type="GO" id="GO:0005737">
    <property type="term" value="C:cytoplasm"/>
    <property type="evidence" value="ECO:0007669"/>
    <property type="project" value="UniProtKB-SubCell"/>
</dbReference>
<evidence type="ECO:0000313" key="15">
    <source>
        <dbReference type="Proteomes" id="UP000752012"/>
    </source>
</evidence>
<evidence type="ECO:0000256" key="11">
    <source>
        <dbReference type="NCBIfam" id="TIGR02224"/>
    </source>
</evidence>
<dbReference type="GO" id="GO:0007059">
    <property type="term" value="P:chromosome segregation"/>
    <property type="evidence" value="ECO:0007669"/>
    <property type="project" value="UniProtKB-UniRule"/>
</dbReference>
<dbReference type="PROSITE" id="PS51898">
    <property type="entry name" value="TYR_RECOMBINASE"/>
    <property type="match status" value="1"/>
</dbReference>
<dbReference type="GO" id="GO:0051301">
    <property type="term" value="P:cell division"/>
    <property type="evidence" value="ECO:0007669"/>
    <property type="project" value="UniProtKB-UniRule"/>
</dbReference>
<dbReference type="InterPro" id="IPR044068">
    <property type="entry name" value="CB"/>
</dbReference>
<gene>
    <name evidence="10 14" type="primary">xerC</name>
    <name evidence="14" type="ORF">HCN83_02035</name>
</gene>
<name>A0A969PR06_9BACI</name>
<comment type="function">
    <text evidence="10">Site-specific tyrosine recombinase, which acts by catalyzing the cutting and rejoining of the recombining DNA molecules. The XerC-XerD complex is essential to convert dimers of the bacterial chromosome into monomers to permit their segregation at cell division. It also contributes to the segregational stability of plasmids.</text>
</comment>
<evidence type="ECO:0000313" key="14">
    <source>
        <dbReference type="EMBL" id="NJP36363.1"/>
    </source>
</evidence>
<comment type="subcellular location">
    <subcellularLocation>
        <location evidence="1 10">Cytoplasm</location>
    </subcellularLocation>
</comment>
<feature type="active site" description="O-(3'-phospho-DNA)-tyrosine intermediate" evidence="10">
    <location>
        <position position="274"/>
    </location>
</feature>
<dbReference type="InterPro" id="IPR023009">
    <property type="entry name" value="Tyrosine_recombinase_XerC/XerD"/>
</dbReference>
<dbReference type="Pfam" id="PF00589">
    <property type="entry name" value="Phage_integrase"/>
    <property type="match status" value="1"/>
</dbReference>
<proteinExistence type="inferred from homology"/>
<comment type="similarity">
    <text evidence="2 10">Belongs to the 'phage' integrase family. XerC subfamily.</text>
</comment>
<dbReference type="Gene3D" id="1.10.443.10">
    <property type="entry name" value="Intergrase catalytic core"/>
    <property type="match status" value="1"/>
</dbReference>
<evidence type="ECO:0000256" key="10">
    <source>
        <dbReference type="HAMAP-Rule" id="MF_01808"/>
    </source>
</evidence>
<evidence type="ECO:0000256" key="2">
    <source>
        <dbReference type="ARBA" id="ARBA00006657"/>
    </source>
</evidence>
<dbReference type="InterPro" id="IPR010998">
    <property type="entry name" value="Integrase_recombinase_N"/>
</dbReference>
<feature type="domain" description="Tyr recombinase" evidence="12">
    <location>
        <begin position="106"/>
        <end position="287"/>
    </location>
</feature>